<name>A0A3E2H4T5_SCYLI</name>
<dbReference type="EMBL" id="NCSJ02000165">
    <property type="protein sequence ID" value="RFU28398.1"/>
    <property type="molecule type" value="Genomic_DNA"/>
</dbReference>
<evidence type="ECO:0000256" key="1">
    <source>
        <dbReference type="SAM" id="MobiDB-lite"/>
    </source>
</evidence>
<gene>
    <name evidence="2" type="ORF">B7463_g7930</name>
</gene>
<keyword evidence="3" id="KW-1185">Reference proteome</keyword>
<reference evidence="2 3" key="1">
    <citation type="submission" date="2018-05" db="EMBL/GenBank/DDBJ databases">
        <title>Draft genome sequence of Scytalidium lignicola DSM 105466, a ubiquitous saprotrophic fungus.</title>
        <authorList>
            <person name="Buettner E."/>
            <person name="Gebauer A.M."/>
            <person name="Hofrichter M."/>
            <person name="Liers C."/>
            <person name="Kellner H."/>
        </authorList>
    </citation>
    <scope>NUCLEOTIDE SEQUENCE [LARGE SCALE GENOMIC DNA]</scope>
    <source>
        <strain evidence="2 3">DSM 105466</strain>
    </source>
</reference>
<evidence type="ECO:0000313" key="3">
    <source>
        <dbReference type="Proteomes" id="UP000258309"/>
    </source>
</evidence>
<evidence type="ECO:0000313" key="2">
    <source>
        <dbReference type="EMBL" id="RFU28398.1"/>
    </source>
</evidence>
<comment type="caution">
    <text evidence="2">The sequence shown here is derived from an EMBL/GenBank/DDBJ whole genome shotgun (WGS) entry which is preliminary data.</text>
</comment>
<feature type="non-terminal residue" evidence="2">
    <location>
        <position position="260"/>
    </location>
</feature>
<sequence>MAHYFSRPSVEDVSWITSLESHSSLYILLKAVATPHLLGWSSRVGIYIDFPNLHHRQSVSHRTGSNGITTTTTGPRKSSYPGSPIEIAHRPPAPPKSRSANDKGQARDAMVIMICWASAPGQPETGERRAVPQRNDGYPGWQDLFDGTHGIAWLKKLQTRAAQNAPFRSFFPFGAEEAERGWTGSLTISNNPPGHVPGHNNDRRLGSLRAGVSGCLSAPANDIEIANKADQGEGRGASHNICESHKKTRPGQPFGEYPEA</sequence>
<dbReference type="AlphaFoldDB" id="A0A3E2H4T5"/>
<proteinExistence type="predicted"/>
<feature type="region of interest" description="Disordered" evidence="1">
    <location>
        <begin position="229"/>
        <end position="260"/>
    </location>
</feature>
<protein>
    <submittedName>
        <fullName evidence="2">Uncharacterized protein</fullName>
    </submittedName>
</protein>
<organism evidence="2 3">
    <name type="scientific">Scytalidium lignicola</name>
    <name type="common">Hyphomycete</name>
    <dbReference type="NCBI Taxonomy" id="5539"/>
    <lineage>
        <taxon>Eukaryota</taxon>
        <taxon>Fungi</taxon>
        <taxon>Dikarya</taxon>
        <taxon>Ascomycota</taxon>
        <taxon>Pezizomycotina</taxon>
        <taxon>Leotiomycetes</taxon>
        <taxon>Leotiomycetes incertae sedis</taxon>
        <taxon>Scytalidium</taxon>
    </lineage>
</organism>
<feature type="non-terminal residue" evidence="2">
    <location>
        <position position="1"/>
    </location>
</feature>
<accession>A0A3E2H4T5</accession>
<dbReference type="Proteomes" id="UP000258309">
    <property type="component" value="Unassembled WGS sequence"/>
</dbReference>
<feature type="region of interest" description="Disordered" evidence="1">
    <location>
        <begin position="57"/>
        <end position="104"/>
    </location>
</feature>